<accession>A0A813H2Q8</accession>
<evidence type="ECO:0000313" key="3">
    <source>
        <dbReference type="Proteomes" id="UP000654075"/>
    </source>
</evidence>
<name>A0A813H2Q8_POLGL</name>
<comment type="caution">
    <text evidence="2">The sequence shown here is derived from an EMBL/GenBank/DDBJ whole genome shotgun (WGS) entry which is preliminary data.</text>
</comment>
<protein>
    <recommendedName>
        <fullName evidence="1">CRAL-TRIO domain-containing protein</fullName>
    </recommendedName>
</protein>
<dbReference type="SUPFAM" id="SSF52087">
    <property type="entry name" value="CRAL/TRIO domain"/>
    <property type="match status" value="1"/>
</dbReference>
<dbReference type="InterPro" id="IPR001251">
    <property type="entry name" value="CRAL-TRIO_dom"/>
</dbReference>
<evidence type="ECO:0000313" key="2">
    <source>
        <dbReference type="EMBL" id="CAE8631927.1"/>
    </source>
</evidence>
<dbReference type="InterPro" id="IPR036865">
    <property type="entry name" value="CRAL-TRIO_dom_sf"/>
</dbReference>
<dbReference type="SMART" id="SM00516">
    <property type="entry name" value="SEC14"/>
    <property type="match status" value="1"/>
</dbReference>
<keyword evidence="3" id="KW-1185">Reference proteome</keyword>
<dbReference type="GO" id="GO:0008526">
    <property type="term" value="F:phosphatidylinositol transfer activity"/>
    <property type="evidence" value="ECO:0007669"/>
    <property type="project" value="TreeGrafter"/>
</dbReference>
<dbReference type="PRINTS" id="PR00180">
    <property type="entry name" value="CRETINALDHBP"/>
</dbReference>
<evidence type="ECO:0000259" key="1">
    <source>
        <dbReference type="PROSITE" id="PS50191"/>
    </source>
</evidence>
<dbReference type="AlphaFoldDB" id="A0A813H2Q8"/>
<dbReference type="Proteomes" id="UP000654075">
    <property type="component" value="Unassembled WGS sequence"/>
</dbReference>
<dbReference type="SUPFAM" id="SSF46938">
    <property type="entry name" value="CRAL/TRIO N-terminal domain"/>
    <property type="match status" value="1"/>
</dbReference>
<dbReference type="PANTHER" id="PTHR45824:SF29">
    <property type="entry name" value="GH16843P"/>
    <property type="match status" value="1"/>
</dbReference>
<gene>
    <name evidence="2" type="ORF">PGLA1383_LOCUS47927</name>
</gene>
<organism evidence="2 3">
    <name type="scientific">Polarella glacialis</name>
    <name type="common">Dinoflagellate</name>
    <dbReference type="NCBI Taxonomy" id="89957"/>
    <lineage>
        <taxon>Eukaryota</taxon>
        <taxon>Sar</taxon>
        <taxon>Alveolata</taxon>
        <taxon>Dinophyceae</taxon>
        <taxon>Suessiales</taxon>
        <taxon>Suessiaceae</taxon>
        <taxon>Polarella</taxon>
    </lineage>
</organism>
<dbReference type="InterPro" id="IPR036273">
    <property type="entry name" value="CRAL/TRIO_N_dom_sf"/>
</dbReference>
<dbReference type="EMBL" id="CAJNNV010030247">
    <property type="protein sequence ID" value="CAE8631927.1"/>
    <property type="molecule type" value="Genomic_DNA"/>
</dbReference>
<dbReference type="OMA" id="WRVEYGV"/>
<dbReference type="InterPro" id="IPR052578">
    <property type="entry name" value="PI_Transfer_CRAL-TRIO"/>
</dbReference>
<dbReference type="PROSITE" id="PS50191">
    <property type="entry name" value="CRAL_TRIO"/>
    <property type="match status" value="1"/>
</dbReference>
<dbReference type="Pfam" id="PF00650">
    <property type="entry name" value="CRAL_TRIO"/>
    <property type="match status" value="1"/>
</dbReference>
<reference evidence="2" key="1">
    <citation type="submission" date="2021-02" db="EMBL/GenBank/DDBJ databases">
        <authorList>
            <person name="Dougan E. K."/>
            <person name="Rhodes N."/>
            <person name="Thang M."/>
            <person name="Chan C."/>
        </authorList>
    </citation>
    <scope>NUCLEOTIDE SEQUENCE</scope>
</reference>
<feature type="domain" description="CRAL-TRIO" evidence="1">
    <location>
        <begin position="90"/>
        <end position="238"/>
    </location>
</feature>
<dbReference type="PANTHER" id="PTHR45824">
    <property type="entry name" value="GH16843P"/>
    <property type="match status" value="1"/>
</dbReference>
<dbReference type="OrthoDB" id="1434354at2759"/>
<proteinExistence type="predicted"/>
<dbReference type="CDD" id="cd00170">
    <property type="entry name" value="SEC14"/>
    <property type="match status" value="1"/>
</dbReference>
<dbReference type="Gene3D" id="3.40.525.10">
    <property type="entry name" value="CRAL-TRIO lipid binding domain"/>
    <property type="match status" value="1"/>
</dbReference>
<sequence>MAEETATKLRAAILSELGLADTPDAAIDGNFKLDLPCFSRCLKARGYDQQAAGKMLRATIAWRREFGVSRLAPDHFETIAKEGASGKCFVLPFKDAEGRPIMIMRPRNENSKGDHDANIMHLVYQLERAVSAASAAGHEKWVVIMDFNGYSMSNASPMHTTRATISILQDHYPERLHRAYLVDAPWLFQGVYKAISPFIDSVTRAKICFTSSSPDGLAMLLPAESLEQSLGGTSSFSFHAEEYLAEDRARCSVSKEEAQEEIKL</sequence>